<dbReference type="InterPro" id="IPR051690">
    <property type="entry name" value="PseI-like"/>
</dbReference>
<dbReference type="EMBL" id="QRZA01000015">
    <property type="protein sequence ID" value="RGV33064.1"/>
    <property type="molecule type" value="Genomic_DNA"/>
</dbReference>
<dbReference type="Pfam" id="PF03102">
    <property type="entry name" value="NeuB"/>
    <property type="match status" value="1"/>
</dbReference>
<protein>
    <submittedName>
        <fullName evidence="2">Pseudaminic acid synthase</fullName>
        <ecNumber evidence="2">2.5.1.97</ecNumber>
    </submittedName>
</protein>
<dbReference type="SMART" id="SM00858">
    <property type="entry name" value="SAF"/>
    <property type="match status" value="1"/>
</dbReference>
<dbReference type="InterPro" id="IPR020030">
    <property type="entry name" value="Pseudaminic_synth_PseI"/>
</dbReference>
<feature type="domain" description="AFP-like" evidence="1">
    <location>
        <begin position="279"/>
        <end position="335"/>
    </location>
</feature>
<dbReference type="GO" id="GO:0047444">
    <property type="term" value="F:N-acylneuraminate-9-phosphate synthase activity"/>
    <property type="evidence" value="ECO:0007669"/>
    <property type="project" value="TreeGrafter"/>
</dbReference>
<evidence type="ECO:0000259" key="1">
    <source>
        <dbReference type="PROSITE" id="PS50844"/>
    </source>
</evidence>
<dbReference type="CDD" id="cd11615">
    <property type="entry name" value="SAF_NeuB_like"/>
    <property type="match status" value="1"/>
</dbReference>
<dbReference type="InterPro" id="IPR057736">
    <property type="entry name" value="SAF_PseI/NeuA/NeuB"/>
</dbReference>
<dbReference type="SUPFAM" id="SSF51269">
    <property type="entry name" value="AFP III-like domain"/>
    <property type="match status" value="1"/>
</dbReference>
<dbReference type="EC" id="2.5.1.97" evidence="2"/>
<name>A0A412WZ67_9BACT</name>
<dbReference type="NCBIfam" id="TIGR03586">
    <property type="entry name" value="PseI"/>
    <property type="match status" value="1"/>
</dbReference>
<organism evidence="2 3">
    <name type="scientific">Butyricimonas virosa</name>
    <dbReference type="NCBI Taxonomy" id="544645"/>
    <lineage>
        <taxon>Bacteria</taxon>
        <taxon>Pseudomonadati</taxon>
        <taxon>Bacteroidota</taxon>
        <taxon>Bacteroidia</taxon>
        <taxon>Bacteroidales</taxon>
        <taxon>Odoribacteraceae</taxon>
        <taxon>Butyricimonas</taxon>
    </lineage>
</organism>
<accession>A0A412WZ67</accession>
<dbReference type="InterPro" id="IPR006190">
    <property type="entry name" value="SAF_AFP_Neu5Ac"/>
</dbReference>
<dbReference type="PANTHER" id="PTHR42966">
    <property type="entry name" value="N-ACETYLNEURAMINATE SYNTHASE"/>
    <property type="match status" value="1"/>
</dbReference>
<dbReference type="AlphaFoldDB" id="A0A412WZ67"/>
<sequence>MNSGKTFIIAELSANHNQDFDLAVKTIEAIAEAGADAVKIQTYKPESLVLNMDNEYFGTIQSGLWKGLRRYDLYKMAATPYEWHPKLQQIAQNLGLVFFSSPFDFEGVDLLVSMHVPIYKIASFEINDIPLIKYVAKQGKPVIMSTGCANIDDINLAIEACKEMGNEQITLLKCTSEYPASYDRVNLLTIPDMKKRFGLPVGLSDHTLGSVVPLTAVVLGAEVVEKHFILDRSLGGADSAFSMEPAEFRQMVNDIRNAETSLGQVKYEITEQERLKRRSLYAVEDIKKGDIFTSSNVRSLRPGYGLSPFFYEKLLGKESVRNIKRGEPLTSEDLC</sequence>
<dbReference type="GO" id="GO:0016051">
    <property type="term" value="P:carbohydrate biosynthetic process"/>
    <property type="evidence" value="ECO:0007669"/>
    <property type="project" value="InterPro"/>
</dbReference>
<dbReference type="InterPro" id="IPR013785">
    <property type="entry name" value="Aldolase_TIM"/>
</dbReference>
<evidence type="ECO:0000313" key="3">
    <source>
        <dbReference type="Proteomes" id="UP000283589"/>
    </source>
</evidence>
<dbReference type="SUPFAM" id="SSF51569">
    <property type="entry name" value="Aldolase"/>
    <property type="match status" value="1"/>
</dbReference>
<dbReference type="RefSeq" id="WP_118260728.1">
    <property type="nucleotide sequence ID" value="NZ_CALBWO010000036.1"/>
</dbReference>
<keyword evidence="2" id="KW-0808">Transferase</keyword>
<comment type="caution">
    <text evidence="2">The sequence shown here is derived from an EMBL/GenBank/DDBJ whole genome shotgun (WGS) entry which is preliminary data.</text>
</comment>
<reference evidence="2 3" key="1">
    <citation type="submission" date="2018-08" db="EMBL/GenBank/DDBJ databases">
        <title>A genome reference for cultivated species of the human gut microbiota.</title>
        <authorList>
            <person name="Zou Y."/>
            <person name="Xue W."/>
            <person name="Luo G."/>
        </authorList>
    </citation>
    <scope>NUCLEOTIDE SEQUENCE [LARGE SCALE GENOMIC DNA]</scope>
    <source>
        <strain evidence="2 3">AF14-49</strain>
    </source>
</reference>
<dbReference type="InterPro" id="IPR036732">
    <property type="entry name" value="AFP_Neu5c_C_sf"/>
</dbReference>
<dbReference type="InterPro" id="IPR013974">
    <property type="entry name" value="SAF"/>
</dbReference>
<dbReference type="Gene3D" id="3.90.1210.10">
    <property type="entry name" value="Antifreeze-like/N-acetylneuraminic acid synthase C-terminal domain"/>
    <property type="match status" value="1"/>
</dbReference>
<dbReference type="Proteomes" id="UP000283589">
    <property type="component" value="Unassembled WGS sequence"/>
</dbReference>
<dbReference type="PANTHER" id="PTHR42966:SF2">
    <property type="entry name" value="PSEUDAMINIC ACID SYNTHASE"/>
    <property type="match status" value="1"/>
</dbReference>
<proteinExistence type="predicted"/>
<dbReference type="InterPro" id="IPR013132">
    <property type="entry name" value="PseI/NeuA/B-like_N"/>
</dbReference>
<dbReference type="Pfam" id="PF08666">
    <property type="entry name" value="SAF"/>
    <property type="match status" value="1"/>
</dbReference>
<dbReference type="Gene3D" id="3.20.20.70">
    <property type="entry name" value="Aldolase class I"/>
    <property type="match status" value="1"/>
</dbReference>
<dbReference type="PROSITE" id="PS50844">
    <property type="entry name" value="AFP_LIKE"/>
    <property type="match status" value="1"/>
</dbReference>
<gene>
    <name evidence="2" type="primary">pseI</name>
    <name evidence="2" type="ORF">DWW18_11990</name>
</gene>
<evidence type="ECO:0000313" key="2">
    <source>
        <dbReference type="EMBL" id="RGV33064.1"/>
    </source>
</evidence>